<proteinExistence type="predicted"/>
<feature type="domain" description="Filamentous haemagglutinin FhaB/tRNA nuclease CdiA-like TPS" evidence="1">
    <location>
        <begin position="2"/>
        <end position="135"/>
    </location>
</feature>
<protein>
    <recommendedName>
        <fullName evidence="1">Filamentous haemagglutinin FhaB/tRNA nuclease CdiA-like TPS domain-containing protein</fullName>
    </recommendedName>
</protein>
<reference evidence="3" key="1">
    <citation type="submission" date="2015-03" db="EMBL/GenBank/DDBJ databases">
        <title>Draft genome sequence of a novel methanotroph (Sn10-6) isolated from flooded ricefield rhizosphere in India.</title>
        <authorList>
            <person name="Pandit P.S."/>
            <person name="Pore S.D."/>
            <person name="Arora P."/>
            <person name="Kapse N.G."/>
            <person name="Dhakephalkar P.K."/>
            <person name="Rahalkar M.C."/>
        </authorList>
    </citation>
    <scope>NUCLEOTIDE SEQUENCE [LARGE SCALE GENOMIC DNA]</scope>
    <source>
        <strain evidence="3">Sn10-6</strain>
    </source>
</reference>
<accession>A0A0F3IH68</accession>
<dbReference type="Gene3D" id="2.160.20.10">
    <property type="entry name" value="Single-stranded right-handed beta-helix, Pectin lyase-like"/>
    <property type="match status" value="2"/>
</dbReference>
<dbReference type="EMBL" id="LAJX01000135">
    <property type="protein sequence ID" value="KJV06081.1"/>
    <property type="molecule type" value="Genomic_DNA"/>
</dbReference>
<evidence type="ECO:0000313" key="3">
    <source>
        <dbReference type="Proteomes" id="UP000033684"/>
    </source>
</evidence>
<dbReference type="AlphaFoldDB" id="A0A0F3IH68"/>
<dbReference type="RefSeq" id="WP_045779633.1">
    <property type="nucleotide sequence ID" value="NZ_LAJX01000135.1"/>
</dbReference>
<reference evidence="2 3" key="2">
    <citation type="journal article" date="2016" name="Microb. Ecol.">
        <title>Genome Characteristics of a Novel Type I Methanotroph (Sn10-6) Isolated from a Flooded Indian Rice Field.</title>
        <authorList>
            <person name="Rahalkar M.C."/>
            <person name="Pandit P.S."/>
            <person name="Dhakephalkar P.K."/>
            <person name="Pore S."/>
            <person name="Arora P."/>
            <person name="Kapse N."/>
        </authorList>
    </citation>
    <scope>NUCLEOTIDE SEQUENCE [LARGE SCALE GENOMIC DNA]</scope>
    <source>
        <strain evidence="2 3">Sn10-6</strain>
    </source>
</reference>
<dbReference type="InterPro" id="IPR008638">
    <property type="entry name" value="FhaB/CdiA-like_TPS"/>
</dbReference>
<evidence type="ECO:0000313" key="2">
    <source>
        <dbReference type="EMBL" id="KJV06081.1"/>
    </source>
</evidence>
<keyword evidence="3" id="KW-1185">Reference proteome</keyword>
<dbReference type="InterPro" id="IPR012334">
    <property type="entry name" value="Pectin_lyas_fold"/>
</dbReference>
<dbReference type="SUPFAM" id="SSF51126">
    <property type="entry name" value="Pectin lyase-like"/>
    <property type="match status" value="2"/>
</dbReference>
<gene>
    <name evidence="2" type="ORF">VZ94_13540</name>
</gene>
<dbReference type="PATRIC" id="fig|1632867.3.peg.1039"/>
<dbReference type="Proteomes" id="UP000033684">
    <property type="component" value="Unassembled WGS sequence"/>
</dbReference>
<comment type="caution">
    <text evidence="2">The sequence shown here is derived from an EMBL/GenBank/DDBJ whole genome shotgun (WGS) entry which is preliminary data.</text>
</comment>
<dbReference type="InterPro" id="IPR011050">
    <property type="entry name" value="Pectin_lyase_fold/virulence"/>
</dbReference>
<organism evidence="2 3">
    <name type="scientific">Methylocucumis oryzae</name>
    <dbReference type="NCBI Taxonomy" id="1632867"/>
    <lineage>
        <taxon>Bacteria</taxon>
        <taxon>Pseudomonadati</taxon>
        <taxon>Pseudomonadota</taxon>
        <taxon>Gammaproteobacteria</taxon>
        <taxon>Methylococcales</taxon>
        <taxon>Methylococcaceae</taxon>
        <taxon>Methylocucumis</taxon>
    </lineage>
</organism>
<dbReference type="OrthoDB" id="5563402at2"/>
<name>A0A0F3IH68_9GAMM</name>
<dbReference type="NCBIfam" id="TIGR01901">
    <property type="entry name" value="adhes_NPXG"/>
    <property type="match status" value="1"/>
</dbReference>
<dbReference type="Pfam" id="PF05860">
    <property type="entry name" value="TPS"/>
    <property type="match status" value="1"/>
</dbReference>
<evidence type="ECO:0000259" key="1">
    <source>
        <dbReference type="Pfam" id="PF05860"/>
    </source>
</evidence>
<sequence>MINGKLASSIPNADFYLINPNGIIFGEHAVLDVPGSFHATTADQLTFNDGKAFNAELNTASQLSSATPSAFGFLGTSAVNNGLIALEGARLLAENGKTLAFVAGNIHIHSLPTQEPWLVAPEGDVQLIASQGKAEFSLAHGFGATLPTQANAGDIIIDGRSGADYADLYTAGNGAGRMNLWADSINLFNTRLINSNNGDVSARSNLKGIYVTARELNLFDSVLAAYANAKGDAASINLFAQQLNLSDSSIISTAKSSGRTSLIDIDAQRLTINSRHFDTGIFSDVGFNASGSSRSITINAKELQVTGGLISSETLGSGAAGTIDIDAEQIHVKRGGQIATSTYASGAAGTININTDGLYIEQGSRALTGIFSDAIKGTGDAGLVNIKANQLKIASGGQISSLTEAEGDAGRVQIHADTLEIDGGGAKQDFTGIFSAVLSDSPGRGGVVDIKGREAVIANGGSISSSTWGKGDAGRVKVDFETLTIKGDDWRSNTGIQSSALWGSSGNAGLVRVLAKHLTIFSGGSIFTNAIGRGGAGTIKIDADTLLIDGQNQDFTGVLAFKGPESQGASGHVKINVDNWMRLNQGVINLSSTANDTSTSSVNISTPILELADSKIATDTLFGDGGHIRVDVTDLLHLQNSLLLTTVHNSDGNGGNIQVNAHNIVMENSALQANAQSGKGGTINVNASALIPNGNSLLIGGASVLWSPSIFGFNVIQAASKTGVSGRINLASPQLNLSGVLAI</sequence>